<dbReference type="EMBL" id="JBBMEZ010000037">
    <property type="protein sequence ID" value="MEQ2470763.1"/>
    <property type="molecule type" value="Genomic_DNA"/>
</dbReference>
<protein>
    <submittedName>
        <fullName evidence="3">Dockerin type I repeat-containing protein</fullName>
    </submittedName>
</protein>
<feature type="signal peptide" evidence="1">
    <location>
        <begin position="1"/>
        <end position="24"/>
    </location>
</feature>
<proteinExistence type="predicted"/>
<dbReference type="InterPro" id="IPR016134">
    <property type="entry name" value="Dockerin_dom"/>
</dbReference>
<keyword evidence="4" id="KW-1185">Reference proteome</keyword>
<evidence type="ECO:0000313" key="3">
    <source>
        <dbReference type="EMBL" id="MEQ2470763.1"/>
    </source>
</evidence>
<comment type="caution">
    <text evidence="3">The sequence shown here is derived from an EMBL/GenBank/DDBJ whole genome shotgun (WGS) entry which is preliminary data.</text>
</comment>
<dbReference type="Proteomes" id="UP001490816">
    <property type="component" value="Unassembled WGS sequence"/>
</dbReference>
<evidence type="ECO:0000313" key="4">
    <source>
        <dbReference type="Proteomes" id="UP001490816"/>
    </source>
</evidence>
<dbReference type="Pfam" id="PF00404">
    <property type="entry name" value="Dockerin_1"/>
    <property type="match status" value="1"/>
</dbReference>
<feature type="domain" description="Dockerin" evidence="2">
    <location>
        <begin position="239"/>
        <end position="302"/>
    </location>
</feature>
<gene>
    <name evidence="3" type="ORF">WMO39_10580</name>
</gene>
<evidence type="ECO:0000259" key="2">
    <source>
        <dbReference type="PROSITE" id="PS51766"/>
    </source>
</evidence>
<dbReference type="PROSITE" id="PS51766">
    <property type="entry name" value="DOCKERIN"/>
    <property type="match status" value="1"/>
</dbReference>
<reference evidence="3 4" key="1">
    <citation type="submission" date="2024-03" db="EMBL/GenBank/DDBJ databases">
        <title>Human intestinal bacterial collection.</title>
        <authorList>
            <person name="Pauvert C."/>
            <person name="Hitch T.C.A."/>
            <person name="Clavel T."/>
        </authorList>
    </citation>
    <scope>NUCLEOTIDE SEQUENCE [LARGE SCALE GENOMIC DNA]</scope>
    <source>
        <strain evidence="3 4">CLA-JM-H38</strain>
    </source>
</reference>
<accession>A0ABV1FBL7</accession>
<sequence>MKNIIKKLTAIAMCGVLTVGSVLMTGAVSEYEDRKDFEVTGTTQKISNNQLFVITTGYTENTAKNFGAMFISTDYQKYSVMFKDCIDAPKFVNLPKNQEFTRHMITANNRYFGNTGMKFNYDSTGGEYVKMRIKLSDYFPDVFNDDGTMTGKLSDGTYKNFDFTYEDFGTDSSGKPCYATSGAYFVSGGAVTSFVPDKNGYAELYISRQLGEDTGLMAYKYCRLKNGAECKITIGGKLNCLTCGDVYPDGNITVVDATSVQKYIAGIVEFGKTQLFNSDVNHDGEISVVDATLIQKYIVGLI</sequence>
<dbReference type="SUPFAM" id="SSF63446">
    <property type="entry name" value="Type I dockerin domain"/>
    <property type="match status" value="1"/>
</dbReference>
<name>A0ABV1FBL7_9FIRM</name>
<dbReference type="RefSeq" id="WP_117950418.1">
    <property type="nucleotide sequence ID" value="NZ_JBBMEZ010000037.1"/>
</dbReference>
<keyword evidence="1" id="KW-0732">Signal</keyword>
<dbReference type="CDD" id="cd14256">
    <property type="entry name" value="Dockerin_I"/>
    <property type="match status" value="1"/>
</dbReference>
<dbReference type="Gene3D" id="1.10.1330.10">
    <property type="entry name" value="Dockerin domain"/>
    <property type="match status" value="1"/>
</dbReference>
<dbReference type="InterPro" id="IPR002105">
    <property type="entry name" value="Dockerin_1_rpt"/>
</dbReference>
<organism evidence="3 4">
    <name type="scientific">Ruminococcoides intestinale</name>
    <dbReference type="NCBI Taxonomy" id="3133162"/>
    <lineage>
        <taxon>Bacteria</taxon>
        <taxon>Bacillati</taxon>
        <taxon>Bacillota</taxon>
        <taxon>Clostridia</taxon>
        <taxon>Eubacteriales</taxon>
        <taxon>Oscillospiraceae</taxon>
        <taxon>Ruminococcoides</taxon>
    </lineage>
</organism>
<dbReference type="InterPro" id="IPR036439">
    <property type="entry name" value="Dockerin_dom_sf"/>
</dbReference>
<feature type="chain" id="PRO_5046868244" evidence="1">
    <location>
        <begin position="25"/>
        <end position="302"/>
    </location>
</feature>
<evidence type="ECO:0000256" key="1">
    <source>
        <dbReference type="SAM" id="SignalP"/>
    </source>
</evidence>